<dbReference type="Proteomes" id="UP000293291">
    <property type="component" value="Unassembled WGS sequence"/>
</dbReference>
<dbReference type="GO" id="GO:0008270">
    <property type="term" value="F:zinc ion binding"/>
    <property type="evidence" value="ECO:0007669"/>
    <property type="project" value="InterPro"/>
</dbReference>
<keyword evidence="7" id="KW-1185">Reference proteome</keyword>
<reference evidence="6 7" key="1">
    <citation type="submission" date="2019-01" db="EMBL/GenBank/DDBJ databases">
        <title>Novel species of Nocardioides.</title>
        <authorList>
            <person name="Liu Q."/>
            <person name="Xin Y.-H."/>
        </authorList>
    </citation>
    <scope>NUCLEOTIDE SEQUENCE [LARGE SCALE GENOMIC DNA]</scope>
    <source>
        <strain evidence="6 7">CGMCC 4.6875</strain>
    </source>
</reference>
<protein>
    <submittedName>
        <fullName evidence="6">Matrixin family metalloprotease</fullName>
    </submittedName>
</protein>
<evidence type="ECO:0000313" key="7">
    <source>
        <dbReference type="Proteomes" id="UP000293291"/>
    </source>
</evidence>
<dbReference type="InterPro" id="IPR024079">
    <property type="entry name" value="MetalloPept_cat_dom_sf"/>
</dbReference>
<proteinExistence type="predicted"/>
<dbReference type="Gene3D" id="3.40.390.10">
    <property type="entry name" value="Collagenase (Catalytic Domain)"/>
    <property type="match status" value="1"/>
</dbReference>
<dbReference type="Pfam" id="PF00413">
    <property type="entry name" value="Peptidase_M10"/>
    <property type="match status" value="1"/>
</dbReference>
<keyword evidence="3" id="KW-0378">Hydrolase</keyword>
<organism evidence="6 7">
    <name type="scientific">Nocardioides ganghwensis</name>
    <dbReference type="NCBI Taxonomy" id="252230"/>
    <lineage>
        <taxon>Bacteria</taxon>
        <taxon>Bacillati</taxon>
        <taxon>Actinomycetota</taxon>
        <taxon>Actinomycetes</taxon>
        <taxon>Propionibacteriales</taxon>
        <taxon>Nocardioidaceae</taxon>
        <taxon>Nocardioides</taxon>
    </lineage>
</organism>
<dbReference type="AlphaFoldDB" id="A0A4Q2SEK2"/>
<keyword evidence="1 6" id="KW-0645">Protease</keyword>
<sequence>MSRSSTRLTLVVTAAMLAAVVTWHPAEQLEGARRAIGIGAERPLPAPEVVRAGGAYTWAMTQPDSDAPVGWDPCEEIRYRVNPAGEPPGGRGLVTEALRRASAATGLSFADEGETDDRPFPDGVKLFGRPDPVVIGWGDPREYPDLAGQVAGVGGAVAESDSAGRLRFVSGSVVLDVEAFTPTAVAQQPRVMEAIVLHEVAHVIGLGHVKEPMELMYADNTGQVELGPGDREGLARLGSLPCG</sequence>
<name>A0A4Q2SEK2_9ACTN</name>
<dbReference type="RefSeq" id="WP_129455244.1">
    <property type="nucleotide sequence ID" value="NZ_JACXYX010000001.1"/>
</dbReference>
<evidence type="ECO:0000313" key="6">
    <source>
        <dbReference type="EMBL" id="RYC01478.1"/>
    </source>
</evidence>
<evidence type="ECO:0000256" key="2">
    <source>
        <dbReference type="ARBA" id="ARBA00022723"/>
    </source>
</evidence>
<dbReference type="InterPro" id="IPR001818">
    <property type="entry name" value="Pept_M10_metallopeptidase"/>
</dbReference>
<dbReference type="GO" id="GO:0004222">
    <property type="term" value="F:metalloendopeptidase activity"/>
    <property type="evidence" value="ECO:0007669"/>
    <property type="project" value="InterPro"/>
</dbReference>
<accession>A0A4Q2SEK2</accession>
<dbReference type="SUPFAM" id="SSF55486">
    <property type="entry name" value="Metalloproteases ('zincins'), catalytic domain"/>
    <property type="match status" value="1"/>
</dbReference>
<keyword evidence="2" id="KW-0479">Metal-binding</keyword>
<keyword evidence="4" id="KW-0862">Zinc</keyword>
<keyword evidence="6" id="KW-0482">Metalloprotease</keyword>
<dbReference type="EMBL" id="SDWU01000011">
    <property type="protein sequence ID" value="RYC01478.1"/>
    <property type="molecule type" value="Genomic_DNA"/>
</dbReference>
<dbReference type="OrthoDB" id="4297752at2"/>
<gene>
    <name evidence="6" type="ORF">EUA07_11160</name>
</gene>
<evidence type="ECO:0000256" key="4">
    <source>
        <dbReference type="ARBA" id="ARBA00022833"/>
    </source>
</evidence>
<dbReference type="GO" id="GO:0031012">
    <property type="term" value="C:extracellular matrix"/>
    <property type="evidence" value="ECO:0007669"/>
    <property type="project" value="InterPro"/>
</dbReference>
<feature type="domain" description="Peptidase M10 metallopeptidase" evidence="5">
    <location>
        <begin position="151"/>
        <end position="236"/>
    </location>
</feature>
<dbReference type="GO" id="GO:0006508">
    <property type="term" value="P:proteolysis"/>
    <property type="evidence" value="ECO:0007669"/>
    <property type="project" value="UniProtKB-KW"/>
</dbReference>
<evidence type="ECO:0000256" key="1">
    <source>
        <dbReference type="ARBA" id="ARBA00022670"/>
    </source>
</evidence>
<evidence type="ECO:0000259" key="5">
    <source>
        <dbReference type="Pfam" id="PF00413"/>
    </source>
</evidence>
<evidence type="ECO:0000256" key="3">
    <source>
        <dbReference type="ARBA" id="ARBA00022801"/>
    </source>
</evidence>
<comment type="caution">
    <text evidence="6">The sequence shown here is derived from an EMBL/GenBank/DDBJ whole genome shotgun (WGS) entry which is preliminary data.</text>
</comment>